<feature type="domain" description="Glycosyltransferase 2-like" evidence="3">
    <location>
        <begin position="17"/>
        <end position="160"/>
    </location>
</feature>
<name>E1JXR9_SOLFR</name>
<evidence type="ECO:0000256" key="2">
    <source>
        <dbReference type="SAM" id="Phobius"/>
    </source>
</evidence>
<dbReference type="PANTHER" id="PTHR48090:SF8">
    <property type="entry name" value="GLYCOSYLTRANSFERASE CSBB-RELATED"/>
    <property type="match status" value="1"/>
</dbReference>
<keyword evidence="5" id="KW-1185">Reference proteome</keyword>
<dbReference type="OrthoDB" id="9802649at2"/>
<dbReference type="SUPFAM" id="SSF53448">
    <property type="entry name" value="Nucleotide-diphospho-sugar transferases"/>
    <property type="match status" value="1"/>
</dbReference>
<feature type="transmembrane region" description="Helical" evidence="2">
    <location>
        <begin position="240"/>
        <end position="265"/>
    </location>
</feature>
<feature type="compositionally biased region" description="Basic residues" evidence="1">
    <location>
        <begin position="328"/>
        <end position="337"/>
    </location>
</feature>
<accession>E1JXR9</accession>
<comment type="caution">
    <text evidence="4">The sequence shown here is derived from an EMBL/GenBank/DDBJ whole genome shotgun (WGS) entry which is preliminary data.</text>
</comment>
<evidence type="ECO:0000259" key="3">
    <source>
        <dbReference type="Pfam" id="PF00535"/>
    </source>
</evidence>
<dbReference type="InterPro" id="IPR029044">
    <property type="entry name" value="Nucleotide-diphossugar_trans"/>
</dbReference>
<dbReference type="Proteomes" id="UP000006250">
    <property type="component" value="Unassembled WGS sequence"/>
</dbReference>
<organism evidence="4 5">
    <name type="scientific">Solidesulfovibrio fructosivorans JJ]</name>
    <dbReference type="NCBI Taxonomy" id="596151"/>
    <lineage>
        <taxon>Bacteria</taxon>
        <taxon>Pseudomonadati</taxon>
        <taxon>Thermodesulfobacteriota</taxon>
        <taxon>Desulfovibrionia</taxon>
        <taxon>Desulfovibrionales</taxon>
        <taxon>Desulfovibrionaceae</taxon>
        <taxon>Solidesulfovibrio</taxon>
    </lineage>
</organism>
<dbReference type="CDD" id="cd04187">
    <property type="entry name" value="DPM1_like_bac"/>
    <property type="match status" value="1"/>
</dbReference>
<dbReference type="GO" id="GO:0016740">
    <property type="term" value="F:transferase activity"/>
    <property type="evidence" value="ECO:0007669"/>
    <property type="project" value="UniProtKB-KW"/>
</dbReference>
<dbReference type="EMBL" id="AECZ01000015">
    <property type="protein sequence ID" value="EFL50842.1"/>
    <property type="molecule type" value="Genomic_DNA"/>
</dbReference>
<dbReference type="GO" id="GO:0005886">
    <property type="term" value="C:plasma membrane"/>
    <property type="evidence" value="ECO:0007669"/>
    <property type="project" value="TreeGrafter"/>
</dbReference>
<keyword evidence="2" id="KW-0472">Membrane</keyword>
<feature type="transmembrane region" description="Helical" evidence="2">
    <location>
        <begin position="277"/>
        <end position="299"/>
    </location>
</feature>
<dbReference type="STRING" id="596151.DesfrDRAFT_2418"/>
<reference evidence="4 5" key="1">
    <citation type="submission" date="2010-08" db="EMBL/GenBank/DDBJ databases">
        <title>The draft genome of Desulfovibrio fructosovorans JJ.</title>
        <authorList>
            <consortium name="US DOE Joint Genome Institute (JGI-PGF)"/>
            <person name="Lucas S."/>
            <person name="Copeland A."/>
            <person name="Lapidus A."/>
            <person name="Cheng J.-F."/>
            <person name="Bruce D."/>
            <person name="Goodwin L."/>
            <person name="Pitluck S."/>
            <person name="Land M.L."/>
            <person name="Hauser L."/>
            <person name="Chang Y.-J."/>
            <person name="Jeffries C."/>
            <person name="Wall J.D."/>
            <person name="Stahl D.A."/>
            <person name="Arkin A.P."/>
            <person name="Dehal P."/>
            <person name="Stolyar S.M."/>
            <person name="Hazen T.C."/>
            <person name="Woyke T.J."/>
        </authorList>
    </citation>
    <scope>NUCLEOTIDE SEQUENCE [LARGE SCALE GENOMIC DNA]</scope>
    <source>
        <strain evidence="4 5">JJ</strain>
    </source>
</reference>
<dbReference type="eggNOG" id="COG0463">
    <property type="taxonomic scope" value="Bacteria"/>
</dbReference>
<dbReference type="InterPro" id="IPR050256">
    <property type="entry name" value="Glycosyltransferase_2"/>
</dbReference>
<gene>
    <name evidence="4" type="ORF">DesfrDRAFT_2418</name>
</gene>
<dbReference type="PANTHER" id="PTHR48090">
    <property type="entry name" value="UNDECAPRENYL-PHOSPHATE 4-DEOXY-4-FORMAMIDO-L-ARABINOSE TRANSFERASE-RELATED"/>
    <property type="match status" value="1"/>
</dbReference>
<dbReference type="Gene3D" id="3.90.550.10">
    <property type="entry name" value="Spore Coat Polysaccharide Biosynthesis Protein SpsA, Chain A"/>
    <property type="match status" value="1"/>
</dbReference>
<keyword evidence="4" id="KW-0808">Transferase</keyword>
<dbReference type="Pfam" id="PF00535">
    <property type="entry name" value="Glycos_transf_2"/>
    <property type="match status" value="1"/>
</dbReference>
<evidence type="ECO:0000313" key="4">
    <source>
        <dbReference type="EMBL" id="EFL50842.1"/>
    </source>
</evidence>
<dbReference type="RefSeq" id="WP_005994205.1">
    <property type="nucleotide sequence ID" value="NZ_AECZ01000015.1"/>
</dbReference>
<protein>
    <submittedName>
        <fullName evidence="4">Glycosyl transferase family 2</fullName>
    </submittedName>
</protein>
<keyword evidence="2" id="KW-1133">Transmembrane helix</keyword>
<evidence type="ECO:0000256" key="1">
    <source>
        <dbReference type="SAM" id="MobiDB-lite"/>
    </source>
</evidence>
<dbReference type="AlphaFoldDB" id="E1JXR9"/>
<evidence type="ECO:0000313" key="5">
    <source>
        <dbReference type="Proteomes" id="UP000006250"/>
    </source>
</evidence>
<dbReference type="InterPro" id="IPR001173">
    <property type="entry name" value="Glyco_trans_2-like"/>
</dbReference>
<keyword evidence="2" id="KW-0812">Transmembrane</keyword>
<proteinExistence type="predicted"/>
<feature type="region of interest" description="Disordered" evidence="1">
    <location>
        <begin position="318"/>
        <end position="337"/>
    </location>
</feature>
<sequence>MRKAVRHPAGKRPRLAVVVPVYGNEGSLPELYRRITAAVVGCGVELVLQFVNDRSPDGSQAVLERLAASDARVRVLLLSRNHGSFTAIAAGLAQVADCDAAVILSADLQDPPEMLPEMLASWRSGKKVVLCARRRREDPGVSKFLAQAFHTLYRKLVMPEMPPGGFDFCLIDRCVVRVILQSSEKKTSLIGLIVWAGFDRAILEYDRAERVHGHSMWTFGKKLSYAFHSVVAFSSFPLRIFVLLGLLMSILSAIGIAYVVVASLLGFISTPGWPSVIVLELVIVSVLFLGFGIVGGYLWNNLEQTRKRPLFIVDKSIGRKPSSSSHSCTRRRRPGCS</sequence>